<dbReference type="PANTHER" id="PTHR43401">
    <property type="entry name" value="L-THREONINE 3-DEHYDROGENASE"/>
    <property type="match status" value="1"/>
</dbReference>
<dbReference type="OrthoDB" id="9787435at2"/>
<evidence type="ECO:0000259" key="2">
    <source>
        <dbReference type="Pfam" id="PF00107"/>
    </source>
</evidence>
<comment type="caution">
    <text evidence="4">The sequence shown here is derived from an EMBL/GenBank/DDBJ whole genome shotgun (WGS) entry which is preliminary data.</text>
</comment>
<dbReference type="SUPFAM" id="SSF50129">
    <property type="entry name" value="GroES-like"/>
    <property type="match status" value="1"/>
</dbReference>
<feature type="domain" description="Alcohol dehydrogenase-like N-terminal" evidence="3">
    <location>
        <begin position="24"/>
        <end position="129"/>
    </location>
</feature>
<dbReference type="RefSeq" id="WP_133515364.1">
    <property type="nucleotide sequence ID" value="NZ_SNWX01000016.1"/>
</dbReference>
<feature type="domain" description="Alcohol dehydrogenase-like C-terminal" evidence="2">
    <location>
        <begin position="167"/>
        <end position="294"/>
    </location>
</feature>
<dbReference type="AlphaFoldDB" id="A0A4R6LQ09"/>
<evidence type="ECO:0000259" key="3">
    <source>
        <dbReference type="Pfam" id="PF08240"/>
    </source>
</evidence>
<evidence type="ECO:0000256" key="1">
    <source>
        <dbReference type="ARBA" id="ARBA00023002"/>
    </source>
</evidence>
<dbReference type="Pfam" id="PF08240">
    <property type="entry name" value="ADH_N"/>
    <property type="match status" value="1"/>
</dbReference>
<dbReference type="InterPro" id="IPR013149">
    <property type="entry name" value="ADH-like_C"/>
</dbReference>
<dbReference type="InterPro" id="IPR013154">
    <property type="entry name" value="ADH-like_N"/>
</dbReference>
<keyword evidence="1" id="KW-0560">Oxidoreductase</keyword>
<proteinExistence type="predicted"/>
<dbReference type="PANTHER" id="PTHR43401:SF2">
    <property type="entry name" value="L-THREONINE 3-DEHYDROGENASE"/>
    <property type="match status" value="1"/>
</dbReference>
<dbReference type="InterPro" id="IPR050129">
    <property type="entry name" value="Zn_alcohol_dh"/>
</dbReference>
<evidence type="ECO:0000313" key="4">
    <source>
        <dbReference type="EMBL" id="TDO85890.1"/>
    </source>
</evidence>
<name>A0A4R6LQ09_9FIRM</name>
<protein>
    <submittedName>
        <fullName evidence="4">L-iditol 2-dehydrogenase</fullName>
    </submittedName>
</protein>
<reference evidence="4 5" key="1">
    <citation type="submission" date="2019-03" db="EMBL/GenBank/DDBJ databases">
        <title>Subsurface microbial communities from deep shales in Ohio and West Virginia, USA.</title>
        <authorList>
            <person name="Wrighton K."/>
        </authorList>
    </citation>
    <scope>NUCLEOTIDE SEQUENCE [LARGE SCALE GENOMIC DNA]</scope>
    <source>
        <strain evidence="4 5">MA284_T2</strain>
    </source>
</reference>
<dbReference type="Gene3D" id="3.90.180.10">
    <property type="entry name" value="Medium-chain alcohol dehydrogenases, catalytic domain"/>
    <property type="match status" value="1"/>
</dbReference>
<dbReference type="Proteomes" id="UP000295064">
    <property type="component" value="Unassembled WGS sequence"/>
</dbReference>
<dbReference type="Gene3D" id="3.40.50.720">
    <property type="entry name" value="NAD(P)-binding Rossmann-like Domain"/>
    <property type="match status" value="1"/>
</dbReference>
<evidence type="ECO:0000313" key="5">
    <source>
        <dbReference type="Proteomes" id="UP000295064"/>
    </source>
</evidence>
<dbReference type="InterPro" id="IPR036291">
    <property type="entry name" value="NAD(P)-bd_dom_sf"/>
</dbReference>
<dbReference type="SUPFAM" id="SSF51735">
    <property type="entry name" value="NAD(P)-binding Rossmann-fold domains"/>
    <property type="match status" value="1"/>
</dbReference>
<dbReference type="InterPro" id="IPR011032">
    <property type="entry name" value="GroES-like_sf"/>
</dbReference>
<gene>
    <name evidence="4" type="ORF">DFR79_11617</name>
</gene>
<dbReference type="EMBL" id="SNWX01000016">
    <property type="protein sequence ID" value="TDO85890.1"/>
    <property type="molecule type" value="Genomic_DNA"/>
</dbReference>
<sequence length="335" mass="37413">MKAARLKSLKNLQVIDIDKPELNTGEVLVKVKAGGICGTDMHIFAKVNAFSHHLGHELSGEVVESKSRDYDFEKGDKVVIDNATNCGVCKFCKNGEPEYCSDIRNLLMEERLSFQEYVAVPARSLYKFKDLSFQAAALAEPFTVALEMIETADVRPGQEIAIFGPGPIGLMAAAYARKMGVNRIYLSGRSHSQKRLELSRKIGVDGIIEVDKEDTVEFFKERNIELDRVLITAPPYTIKDAVSILRFGGILTYIGFSFDGSENVKLNFNKIHLNKLQIRATHAIPNRFFPAALNNIKKGVINPDDFISAEFDLSEVQEAFDYTLNNETVKTIINI</sequence>
<dbReference type="GO" id="GO:0016491">
    <property type="term" value="F:oxidoreductase activity"/>
    <property type="evidence" value="ECO:0007669"/>
    <property type="project" value="UniProtKB-KW"/>
</dbReference>
<accession>A0A4R6LQ09</accession>
<organism evidence="4 5">
    <name type="scientific">Halanaerobium saccharolyticum</name>
    <dbReference type="NCBI Taxonomy" id="43595"/>
    <lineage>
        <taxon>Bacteria</taxon>
        <taxon>Bacillati</taxon>
        <taxon>Bacillota</taxon>
        <taxon>Clostridia</taxon>
        <taxon>Halanaerobiales</taxon>
        <taxon>Halanaerobiaceae</taxon>
        <taxon>Halanaerobium</taxon>
    </lineage>
</organism>
<dbReference type="Pfam" id="PF00107">
    <property type="entry name" value="ADH_zinc_N"/>
    <property type="match status" value="1"/>
</dbReference>